<gene>
    <name evidence="9" type="ORF">HF878_05000</name>
</gene>
<dbReference type="PANTHER" id="PTHR40074">
    <property type="entry name" value="O-ACETYLTRANSFERASE WECH"/>
    <property type="match status" value="1"/>
</dbReference>
<dbReference type="AlphaFoldDB" id="A0A848B8Q5"/>
<dbReference type="PANTHER" id="PTHR40074:SF2">
    <property type="entry name" value="O-ACETYLTRANSFERASE WECH"/>
    <property type="match status" value="1"/>
</dbReference>
<keyword evidence="10" id="KW-1185">Reference proteome</keyword>
<dbReference type="Pfam" id="PF01757">
    <property type="entry name" value="Acyl_transf_3"/>
    <property type="match status" value="1"/>
</dbReference>
<dbReference type="GO" id="GO:0016413">
    <property type="term" value="F:O-acetyltransferase activity"/>
    <property type="evidence" value="ECO:0007669"/>
    <property type="project" value="TreeGrafter"/>
</dbReference>
<feature type="transmembrane region" description="Helical" evidence="7">
    <location>
        <begin position="344"/>
        <end position="368"/>
    </location>
</feature>
<keyword evidence="9" id="KW-0012">Acyltransferase</keyword>
<feature type="transmembrane region" description="Helical" evidence="7">
    <location>
        <begin position="60"/>
        <end position="79"/>
    </location>
</feature>
<feature type="transmembrane region" description="Helical" evidence="7">
    <location>
        <begin position="100"/>
        <end position="120"/>
    </location>
</feature>
<dbReference type="GO" id="GO:0009246">
    <property type="term" value="P:enterobacterial common antigen biosynthetic process"/>
    <property type="evidence" value="ECO:0007669"/>
    <property type="project" value="TreeGrafter"/>
</dbReference>
<comment type="caution">
    <text evidence="9">The sequence shown here is derived from an EMBL/GenBank/DDBJ whole genome shotgun (WGS) entry which is preliminary data.</text>
</comment>
<feature type="transmembrane region" description="Helical" evidence="7">
    <location>
        <begin position="171"/>
        <end position="191"/>
    </location>
</feature>
<sequence length="391" mass="44831">MQASAAEARHEEPQKKRKPRLAAIEYIRGISMMGVIGIHVGSQYLSNPAANPHLIALFEIFTRFSVPIFFFISAFGLFYNLDIHAPFAARQFYLRRIKTVLIPYLVWSLFYIIHDGMLYGTGLPSPLYFGGLLFFGCAKYQLYFLVILLWFYLLMPLWIPLVRRMSLRGLAALLVFQVLFDYWSSFSVPFNTYVYGLPDDSLLKPFLMYRLNYWVLHYIFIFLLGGYLAVHIEAFKCFMQQKRTAITLLFYVSMASLLGYYYSLLAAGQTPLDGINTAHQLSPAGIFYTLMASLFFFTIFTYQRYPAALNPILHLLGKHSYFAYLVHPLFITYLARTLEHRGIIMTGGIALAFYAAVLLLSLLAAILCRRLGNALPILNETTIGIYPKTKR</sequence>
<evidence type="ECO:0000313" key="9">
    <source>
        <dbReference type="EMBL" id="NMD98842.1"/>
    </source>
</evidence>
<accession>A0A848B8Q5</accession>
<feature type="transmembrane region" description="Helical" evidence="7">
    <location>
        <begin position="244"/>
        <end position="262"/>
    </location>
</feature>
<protein>
    <submittedName>
        <fullName evidence="9">Acyltransferase</fullName>
    </submittedName>
</protein>
<evidence type="ECO:0000313" key="10">
    <source>
        <dbReference type="Proteomes" id="UP000543804"/>
    </source>
</evidence>
<keyword evidence="6 7" id="KW-0472">Membrane</keyword>
<organism evidence="9 10">
    <name type="scientific">Selenomonas bovis</name>
    <dbReference type="NCBI Taxonomy" id="416586"/>
    <lineage>
        <taxon>Bacteria</taxon>
        <taxon>Bacillati</taxon>
        <taxon>Bacillota</taxon>
        <taxon>Negativicutes</taxon>
        <taxon>Selenomonadales</taxon>
        <taxon>Selenomonadaceae</taxon>
        <taxon>Selenomonas</taxon>
    </lineage>
</organism>
<evidence type="ECO:0000256" key="4">
    <source>
        <dbReference type="ARBA" id="ARBA00022692"/>
    </source>
</evidence>
<feature type="transmembrane region" description="Helical" evidence="7">
    <location>
        <begin position="140"/>
        <end position="159"/>
    </location>
</feature>
<feature type="transmembrane region" description="Helical" evidence="7">
    <location>
        <begin position="21"/>
        <end position="40"/>
    </location>
</feature>
<keyword evidence="4 7" id="KW-0812">Transmembrane</keyword>
<evidence type="ECO:0000256" key="7">
    <source>
        <dbReference type="SAM" id="Phobius"/>
    </source>
</evidence>
<keyword evidence="9" id="KW-0808">Transferase</keyword>
<dbReference type="EMBL" id="JABAFA010000012">
    <property type="protein sequence ID" value="NMD98842.1"/>
    <property type="molecule type" value="Genomic_DNA"/>
</dbReference>
<evidence type="ECO:0000259" key="8">
    <source>
        <dbReference type="Pfam" id="PF01757"/>
    </source>
</evidence>
<evidence type="ECO:0000256" key="1">
    <source>
        <dbReference type="ARBA" id="ARBA00004651"/>
    </source>
</evidence>
<reference evidence="9 10" key="1">
    <citation type="submission" date="2020-04" db="EMBL/GenBank/DDBJ databases">
        <authorList>
            <person name="Hitch T.C.A."/>
            <person name="Wylensek D."/>
            <person name="Clavel T."/>
        </authorList>
    </citation>
    <scope>NUCLEOTIDE SEQUENCE [LARGE SCALE GENOMIC DNA]</scope>
    <source>
        <strain evidence="9 10">PG-130-P53-12</strain>
    </source>
</reference>
<dbReference type="RefSeq" id="WP_170077386.1">
    <property type="nucleotide sequence ID" value="NZ_JABAFA010000012.1"/>
</dbReference>
<evidence type="ECO:0000256" key="3">
    <source>
        <dbReference type="ARBA" id="ARBA00022475"/>
    </source>
</evidence>
<dbReference type="InterPro" id="IPR002656">
    <property type="entry name" value="Acyl_transf_3_dom"/>
</dbReference>
<evidence type="ECO:0000256" key="2">
    <source>
        <dbReference type="ARBA" id="ARBA00007400"/>
    </source>
</evidence>
<dbReference type="Proteomes" id="UP000543804">
    <property type="component" value="Unassembled WGS sequence"/>
</dbReference>
<feature type="transmembrane region" description="Helical" evidence="7">
    <location>
        <begin position="211"/>
        <end position="232"/>
    </location>
</feature>
<name>A0A848B8Q5_9FIRM</name>
<keyword evidence="5 7" id="KW-1133">Transmembrane helix</keyword>
<feature type="domain" description="Acyltransferase 3" evidence="8">
    <location>
        <begin position="22"/>
        <end position="368"/>
    </location>
</feature>
<evidence type="ECO:0000256" key="6">
    <source>
        <dbReference type="ARBA" id="ARBA00023136"/>
    </source>
</evidence>
<comment type="similarity">
    <text evidence="2">Belongs to the acyltransferase 3 family.</text>
</comment>
<feature type="transmembrane region" description="Helical" evidence="7">
    <location>
        <begin position="321"/>
        <end position="338"/>
    </location>
</feature>
<proteinExistence type="inferred from homology"/>
<comment type="subcellular location">
    <subcellularLocation>
        <location evidence="1">Cell membrane</location>
        <topology evidence="1">Multi-pass membrane protein</topology>
    </subcellularLocation>
</comment>
<keyword evidence="3" id="KW-1003">Cell membrane</keyword>
<feature type="transmembrane region" description="Helical" evidence="7">
    <location>
        <begin position="282"/>
        <end position="300"/>
    </location>
</feature>
<dbReference type="GO" id="GO:0005886">
    <property type="term" value="C:plasma membrane"/>
    <property type="evidence" value="ECO:0007669"/>
    <property type="project" value="UniProtKB-SubCell"/>
</dbReference>
<evidence type="ECO:0000256" key="5">
    <source>
        <dbReference type="ARBA" id="ARBA00022989"/>
    </source>
</evidence>